<evidence type="ECO:0000256" key="7">
    <source>
        <dbReference type="ARBA" id="ARBA00023136"/>
    </source>
</evidence>
<keyword evidence="6" id="KW-0811">Translocation</keyword>
<evidence type="ECO:0000313" key="11">
    <source>
        <dbReference type="Proteomes" id="UP000619238"/>
    </source>
</evidence>
<protein>
    <recommendedName>
        <fullName evidence="9">SecDF P1 head subdomain domain-containing protein</fullName>
    </recommendedName>
</protein>
<keyword evidence="4" id="KW-0653">Protein transport</keyword>
<feature type="chain" id="PRO_5045440573" description="SecDF P1 head subdomain domain-containing protein" evidence="8">
    <location>
        <begin position="20"/>
        <end position="328"/>
    </location>
</feature>
<dbReference type="PANTHER" id="PTHR30081:SF1">
    <property type="entry name" value="PROTEIN TRANSLOCASE SUBUNIT SECD"/>
    <property type="match status" value="1"/>
</dbReference>
<name>A0ABR7QC80_9FLAO</name>
<dbReference type="InterPro" id="IPR022813">
    <property type="entry name" value="SecD/SecF_arch_bac"/>
</dbReference>
<accession>A0ABR7QC80</accession>
<dbReference type="InterPro" id="IPR054384">
    <property type="entry name" value="SecDF_P1_head"/>
</dbReference>
<keyword evidence="7" id="KW-0472">Membrane</keyword>
<dbReference type="Proteomes" id="UP000619238">
    <property type="component" value="Unassembled WGS sequence"/>
</dbReference>
<evidence type="ECO:0000313" key="10">
    <source>
        <dbReference type="EMBL" id="MBC8756088.1"/>
    </source>
</evidence>
<evidence type="ECO:0000256" key="3">
    <source>
        <dbReference type="ARBA" id="ARBA00022692"/>
    </source>
</evidence>
<keyword evidence="3" id="KW-0812">Transmembrane</keyword>
<comment type="caution">
    <text evidence="10">The sequence shown here is derived from an EMBL/GenBank/DDBJ whole genome shotgun (WGS) entry which is preliminary data.</text>
</comment>
<evidence type="ECO:0000256" key="6">
    <source>
        <dbReference type="ARBA" id="ARBA00023010"/>
    </source>
</evidence>
<proteinExistence type="predicted"/>
<keyword evidence="1" id="KW-0813">Transport</keyword>
<dbReference type="RefSeq" id="WP_187563127.1">
    <property type="nucleotide sequence ID" value="NZ_JACGWS010000009.1"/>
</dbReference>
<evidence type="ECO:0000256" key="5">
    <source>
        <dbReference type="ARBA" id="ARBA00022989"/>
    </source>
</evidence>
<dbReference type="Gene3D" id="3.30.1360.200">
    <property type="match status" value="1"/>
</dbReference>
<evidence type="ECO:0000256" key="8">
    <source>
        <dbReference type="SAM" id="SignalP"/>
    </source>
</evidence>
<evidence type="ECO:0000256" key="2">
    <source>
        <dbReference type="ARBA" id="ARBA00022475"/>
    </source>
</evidence>
<gene>
    <name evidence="10" type="ORF">H2O64_15530</name>
</gene>
<dbReference type="PANTHER" id="PTHR30081">
    <property type="entry name" value="PROTEIN-EXPORT MEMBRANE PROTEIN SEC"/>
    <property type="match status" value="1"/>
</dbReference>
<keyword evidence="5" id="KW-1133">Transmembrane helix</keyword>
<dbReference type="Pfam" id="PF22599">
    <property type="entry name" value="SecDF_P1_head"/>
    <property type="match status" value="1"/>
</dbReference>
<evidence type="ECO:0000256" key="1">
    <source>
        <dbReference type="ARBA" id="ARBA00022448"/>
    </source>
</evidence>
<sequence length="328" mass="36916">MKKKHILSCTLFLAFCLMACEGPSSGSKAQIQFEITENNFSEDQRVKTKHVIQKRLESLGASNIEITEDQKNIVANYTKGADSVLTWQSFQTIGKLEFFEVCNKKEILYKYLDKTYASKLKSDEKITILKDDEIELNLEEAVNFLGIIELNFNFNEDPIFGYVAEKHKARAEELLIQKEPVFISALKRRVKFLLGKPDANYKQGKYPLHAVYVTSTNEAPLDGSYVTEAGVSDGHIENRYVINLQMNKEGAIIWERLTEKTYQERGNIAIVIDDVVYSAPSVNTGKIVGGNTQVSGNFTRGEATILASIIRSGVLPNVKIVKMQTVKE</sequence>
<feature type="domain" description="SecDF P1 head subdomain" evidence="9">
    <location>
        <begin position="216"/>
        <end position="316"/>
    </location>
</feature>
<dbReference type="EMBL" id="JACGWS010000009">
    <property type="protein sequence ID" value="MBC8756088.1"/>
    <property type="molecule type" value="Genomic_DNA"/>
</dbReference>
<evidence type="ECO:0000259" key="9">
    <source>
        <dbReference type="Pfam" id="PF22599"/>
    </source>
</evidence>
<keyword evidence="11" id="KW-1185">Reference proteome</keyword>
<keyword evidence="2" id="KW-1003">Cell membrane</keyword>
<organism evidence="10 11">
    <name type="scientific">Kordia aestuariivivens</name>
    <dbReference type="NCBI Taxonomy" id="2759037"/>
    <lineage>
        <taxon>Bacteria</taxon>
        <taxon>Pseudomonadati</taxon>
        <taxon>Bacteroidota</taxon>
        <taxon>Flavobacteriia</taxon>
        <taxon>Flavobacteriales</taxon>
        <taxon>Flavobacteriaceae</taxon>
        <taxon>Kordia</taxon>
    </lineage>
</organism>
<evidence type="ECO:0000256" key="4">
    <source>
        <dbReference type="ARBA" id="ARBA00022927"/>
    </source>
</evidence>
<keyword evidence="8" id="KW-0732">Signal</keyword>
<reference evidence="10 11" key="1">
    <citation type="submission" date="2020-07" db="EMBL/GenBank/DDBJ databases">
        <title>Description of Kordia aestuariivivens sp. nov., isolated from a tidal flat.</title>
        <authorList>
            <person name="Park S."/>
            <person name="Yoon J.-H."/>
        </authorList>
    </citation>
    <scope>NUCLEOTIDE SEQUENCE [LARGE SCALE GENOMIC DNA]</scope>
    <source>
        <strain evidence="10 11">YSTF-M3</strain>
    </source>
</reference>
<feature type="signal peptide" evidence="8">
    <location>
        <begin position="1"/>
        <end position="19"/>
    </location>
</feature>